<dbReference type="HOGENOM" id="CLU_1186928_0_0_1"/>
<gene>
    <name evidence="1" type="ORF">GUITHDRAFT_150175</name>
</gene>
<name>L1K000_GUITC</name>
<reference evidence="2" key="3">
    <citation type="submission" date="2016-03" db="UniProtKB">
        <authorList>
            <consortium name="EnsemblProtists"/>
        </authorList>
    </citation>
    <scope>IDENTIFICATION</scope>
</reference>
<dbReference type="GeneID" id="17310629"/>
<reference evidence="1 3" key="1">
    <citation type="journal article" date="2012" name="Nature">
        <title>Algal genomes reveal evolutionary mosaicism and the fate of nucleomorphs.</title>
        <authorList>
            <consortium name="DOE Joint Genome Institute"/>
            <person name="Curtis B.A."/>
            <person name="Tanifuji G."/>
            <person name="Burki F."/>
            <person name="Gruber A."/>
            <person name="Irimia M."/>
            <person name="Maruyama S."/>
            <person name="Arias M.C."/>
            <person name="Ball S.G."/>
            <person name="Gile G.H."/>
            <person name="Hirakawa Y."/>
            <person name="Hopkins J.F."/>
            <person name="Kuo A."/>
            <person name="Rensing S.A."/>
            <person name="Schmutz J."/>
            <person name="Symeonidi A."/>
            <person name="Elias M."/>
            <person name="Eveleigh R.J."/>
            <person name="Herman E.K."/>
            <person name="Klute M.J."/>
            <person name="Nakayama T."/>
            <person name="Obornik M."/>
            <person name="Reyes-Prieto A."/>
            <person name="Armbrust E.V."/>
            <person name="Aves S.J."/>
            <person name="Beiko R.G."/>
            <person name="Coutinho P."/>
            <person name="Dacks J.B."/>
            <person name="Durnford D.G."/>
            <person name="Fast N.M."/>
            <person name="Green B.R."/>
            <person name="Grisdale C.J."/>
            <person name="Hempel F."/>
            <person name="Henrissat B."/>
            <person name="Hoppner M.P."/>
            <person name="Ishida K."/>
            <person name="Kim E."/>
            <person name="Koreny L."/>
            <person name="Kroth P.G."/>
            <person name="Liu Y."/>
            <person name="Malik S.B."/>
            <person name="Maier U.G."/>
            <person name="McRose D."/>
            <person name="Mock T."/>
            <person name="Neilson J.A."/>
            <person name="Onodera N.T."/>
            <person name="Poole A.M."/>
            <person name="Pritham E.J."/>
            <person name="Richards T.A."/>
            <person name="Rocap G."/>
            <person name="Roy S.W."/>
            <person name="Sarai C."/>
            <person name="Schaack S."/>
            <person name="Shirato S."/>
            <person name="Slamovits C.H."/>
            <person name="Spencer D.F."/>
            <person name="Suzuki S."/>
            <person name="Worden A.Z."/>
            <person name="Zauner S."/>
            <person name="Barry K."/>
            <person name="Bell C."/>
            <person name="Bharti A.K."/>
            <person name="Crow J.A."/>
            <person name="Grimwood J."/>
            <person name="Kramer R."/>
            <person name="Lindquist E."/>
            <person name="Lucas S."/>
            <person name="Salamov A."/>
            <person name="McFadden G.I."/>
            <person name="Lane C.E."/>
            <person name="Keeling P.J."/>
            <person name="Gray M.W."/>
            <person name="Grigoriev I.V."/>
            <person name="Archibald J.M."/>
        </authorList>
    </citation>
    <scope>NUCLEOTIDE SEQUENCE</scope>
    <source>
        <strain evidence="1 3">CCMP2712</strain>
    </source>
</reference>
<dbReference type="Proteomes" id="UP000011087">
    <property type="component" value="Unassembled WGS sequence"/>
</dbReference>
<dbReference type="EMBL" id="JH992968">
    <property type="protein sequence ID" value="EKX54186.1"/>
    <property type="molecule type" value="Genomic_DNA"/>
</dbReference>
<evidence type="ECO:0000313" key="3">
    <source>
        <dbReference type="Proteomes" id="UP000011087"/>
    </source>
</evidence>
<sequence>MFMAKGPDVIVSRQPSKHSAYTCAPGNLCTLDLTIGKNFPLYPMSVSSYAQTFSYENKADDMEVLSLRYMIATESQQSTLQSTNTGYEPYNFVESHSDRAVIPSLSMHSVSPEGDYITAIDVFYQTKFFGSRPSSFYLPISYQAIDHSQSQPVPMGWISSAPVETYDWVQGKDVQGSLDVSVIFEKLHTQDYETFESNSVPDSFQAITDIVLVNNTQRLDQYFSQGYILNKTAC</sequence>
<dbReference type="KEGG" id="gtt:GUITHDRAFT_150175"/>
<proteinExistence type="predicted"/>
<evidence type="ECO:0000313" key="2">
    <source>
        <dbReference type="EnsemblProtists" id="EKX54186"/>
    </source>
</evidence>
<organism evidence="1">
    <name type="scientific">Guillardia theta (strain CCMP2712)</name>
    <name type="common">Cryptophyte</name>
    <dbReference type="NCBI Taxonomy" id="905079"/>
    <lineage>
        <taxon>Eukaryota</taxon>
        <taxon>Cryptophyceae</taxon>
        <taxon>Pyrenomonadales</taxon>
        <taxon>Geminigeraceae</taxon>
        <taxon>Guillardia</taxon>
    </lineage>
</organism>
<reference evidence="3" key="2">
    <citation type="submission" date="2012-11" db="EMBL/GenBank/DDBJ databases">
        <authorList>
            <person name="Kuo A."/>
            <person name="Curtis B.A."/>
            <person name="Tanifuji G."/>
            <person name="Burki F."/>
            <person name="Gruber A."/>
            <person name="Irimia M."/>
            <person name="Maruyama S."/>
            <person name="Arias M.C."/>
            <person name="Ball S.G."/>
            <person name="Gile G.H."/>
            <person name="Hirakawa Y."/>
            <person name="Hopkins J.F."/>
            <person name="Rensing S.A."/>
            <person name="Schmutz J."/>
            <person name="Symeonidi A."/>
            <person name="Elias M."/>
            <person name="Eveleigh R.J."/>
            <person name="Herman E.K."/>
            <person name="Klute M.J."/>
            <person name="Nakayama T."/>
            <person name="Obornik M."/>
            <person name="Reyes-Prieto A."/>
            <person name="Armbrust E.V."/>
            <person name="Aves S.J."/>
            <person name="Beiko R.G."/>
            <person name="Coutinho P."/>
            <person name="Dacks J.B."/>
            <person name="Durnford D.G."/>
            <person name="Fast N.M."/>
            <person name="Green B.R."/>
            <person name="Grisdale C."/>
            <person name="Hempe F."/>
            <person name="Henrissat B."/>
            <person name="Hoppner M.P."/>
            <person name="Ishida K.-I."/>
            <person name="Kim E."/>
            <person name="Koreny L."/>
            <person name="Kroth P.G."/>
            <person name="Liu Y."/>
            <person name="Malik S.-B."/>
            <person name="Maier U.G."/>
            <person name="McRose D."/>
            <person name="Mock T."/>
            <person name="Neilson J.A."/>
            <person name="Onodera N.T."/>
            <person name="Poole A.M."/>
            <person name="Pritham E.J."/>
            <person name="Richards T.A."/>
            <person name="Rocap G."/>
            <person name="Roy S.W."/>
            <person name="Sarai C."/>
            <person name="Schaack S."/>
            <person name="Shirato S."/>
            <person name="Slamovits C.H."/>
            <person name="Spencer D.F."/>
            <person name="Suzuki S."/>
            <person name="Worden A.Z."/>
            <person name="Zauner S."/>
            <person name="Barry K."/>
            <person name="Bell C."/>
            <person name="Bharti A.K."/>
            <person name="Crow J.A."/>
            <person name="Grimwood J."/>
            <person name="Kramer R."/>
            <person name="Lindquist E."/>
            <person name="Lucas S."/>
            <person name="Salamov A."/>
            <person name="McFadden G.I."/>
            <person name="Lane C.E."/>
            <person name="Keeling P.J."/>
            <person name="Gray M.W."/>
            <person name="Grigoriev I.V."/>
            <person name="Archibald J.M."/>
        </authorList>
    </citation>
    <scope>NUCLEOTIDE SEQUENCE</scope>
    <source>
        <strain evidence="3">CCMP2712</strain>
    </source>
</reference>
<dbReference type="PaxDb" id="55529-EKX54186"/>
<keyword evidence="3" id="KW-1185">Reference proteome</keyword>
<dbReference type="AlphaFoldDB" id="L1K000"/>
<evidence type="ECO:0000313" key="1">
    <source>
        <dbReference type="EMBL" id="EKX54186.1"/>
    </source>
</evidence>
<protein>
    <submittedName>
        <fullName evidence="1 2">Uncharacterized protein</fullName>
    </submittedName>
</protein>
<dbReference type="RefSeq" id="XP_005841166.1">
    <property type="nucleotide sequence ID" value="XM_005841109.1"/>
</dbReference>
<dbReference type="EnsemblProtists" id="EKX54186">
    <property type="protein sequence ID" value="EKX54186"/>
    <property type="gene ID" value="GUITHDRAFT_150175"/>
</dbReference>
<accession>L1K000</accession>